<sequence length="15" mass="1831">MVRMGPRWRSNQCPL</sequence>
<accession>A0ABY7EPA5</accession>
<evidence type="ECO:0000313" key="2">
    <source>
        <dbReference type="Proteomes" id="UP001164746"/>
    </source>
</evidence>
<name>A0ABY7EPA5_MYAAR</name>
<reference evidence="1" key="1">
    <citation type="submission" date="2022-11" db="EMBL/GenBank/DDBJ databases">
        <title>Centuries of genome instability and evolution in soft-shell clam transmissible cancer (bioRxiv).</title>
        <authorList>
            <person name="Hart S.F.M."/>
            <person name="Yonemitsu M.A."/>
            <person name="Giersch R.M."/>
            <person name="Beal B.F."/>
            <person name="Arriagada G."/>
            <person name="Davis B.W."/>
            <person name="Ostrander E.A."/>
            <person name="Goff S.P."/>
            <person name="Metzger M.J."/>
        </authorList>
    </citation>
    <scope>NUCLEOTIDE SEQUENCE</scope>
    <source>
        <strain evidence="1">MELC-2E11</strain>
        <tissue evidence="1">Siphon/mantle</tissue>
    </source>
</reference>
<dbReference type="Proteomes" id="UP001164746">
    <property type="component" value="Chromosome 8"/>
</dbReference>
<proteinExistence type="predicted"/>
<organism evidence="1 2">
    <name type="scientific">Mya arenaria</name>
    <name type="common">Soft-shell clam</name>
    <dbReference type="NCBI Taxonomy" id="6604"/>
    <lineage>
        <taxon>Eukaryota</taxon>
        <taxon>Metazoa</taxon>
        <taxon>Spiralia</taxon>
        <taxon>Lophotrochozoa</taxon>
        <taxon>Mollusca</taxon>
        <taxon>Bivalvia</taxon>
        <taxon>Autobranchia</taxon>
        <taxon>Heteroconchia</taxon>
        <taxon>Euheterodonta</taxon>
        <taxon>Imparidentia</taxon>
        <taxon>Neoheterodontei</taxon>
        <taxon>Myida</taxon>
        <taxon>Myoidea</taxon>
        <taxon>Myidae</taxon>
        <taxon>Mya</taxon>
    </lineage>
</organism>
<dbReference type="EMBL" id="CP111019">
    <property type="protein sequence ID" value="WAR11685.1"/>
    <property type="molecule type" value="Genomic_DNA"/>
</dbReference>
<evidence type="ECO:0000313" key="1">
    <source>
        <dbReference type="EMBL" id="WAR11685.1"/>
    </source>
</evidence>
<gene>
    <name evidence="1" type="ORF">MAR_025865</name>
</gene>
<keyword evidence="2" id="KW-1185">Reference proteome</keyword>
<protein>
    <submittedName>
        <fullName evidence="1">Uncharacterized protein</fullName>
    </submittedName>
</protein>